<comment type="caution">
    <text evidence="2">The sequence shown here is derived from an EMBL/GenBank/DDBJ whole genome shotgun (WGS) entry which is preliminary data.</text>
</comment>
<keyword evidence="3" id="KW-1185">Reference proteome</keyword>
<evidence type="ECO:0000313" key="2">
    <source>
        <dbReference type="EMBL" id="KAK7826385.1"/>
    </source>
</evidence>
<dbReference type="InterPro" id="IPR019616">
    <property type="entry name" value="Ycf54"/>
</dbReference>
<organism evidence="2 3">
    <name type="scientific">Quercus suber</name>
    <name type="common">Cork oak</name>
    <dbReference type="NCBI Taxonomy" id="58331"/>
    <lineage>
        <taxon>Eukaryota</taxon>
        <taxon>Viridiplantae</taxon>
        <taxon>Streptophyta</taxon>
        <taxon>Embryophyta</taxon>
        <taxon>Tracheophyta</taxon>
        <taxon>Spermatophyta</taxon>
        <taxon>Magnoliopsida</taxon>
        <taxon>eudicotyledons</taxon>
        <taxon>Gunneridae</taxon>
        <taxon>Pentapetalae</taxon>
        <taxon>rosids</taxon>
        <taxon>fabids</taxon>
        <taxon>Fagales</taxon>
        <taxon>Fagaceae</taxon>
        <taxon>Quercus</taxon>
    </lineage>
</organism>
<dbReference type="Proteomes" id="UP000237347">
    <property type="component" value="Unassembled WGS sequence"/>
</dbReference>
<proteinExistence type="inferred from homology"/>
<dbReference type="EMBL" id="PKMF04000548">
    <property type="protein sequence ID" value="KAK7826385.1"/>
    <property type="molecule type" value="Genomic_DNA"/>
</dbReference>
<protein>
    <recommendedName>
        <fullName evidence="4">Ycf54</fullName>
    </recommendedName>
</protein>
<gene>
    <name evidence="2" type="primary">ycf54</name>
    <name evidence="2" type="ORF">CFP56_032315</name>
</gene>
<name>A0AAW0JHS5_QUESU</name>
<evidence type="ECO:0000313" key="3">
    <source>
        <dbReference type="Proteomes" id="UP000237347"/>
    </source>
</evidence>
<evidence type="ECO:0000256" key="1">
    <source>
        <dbReference type="ARBA" id="ARBA00043978"/>
    </source>
</evidence>
<dbReference type="PANTHER" id="PTHR35319">
    <property type="match status" value="1"/>
</dbReference>
<accession>A0AAW0JHS5</accession>
<sequence length="241" mass="27182">MLSVTSLSLGSRASMVIQVPSPTQTQHSGASAFSLGKGSTSRRSSHCSPLGFLSFGNSSCCTTLSSSVKTAVAAVDSDQLSSSNPADKEQASKYYFVVANAKFMLDEEEHFQELLSERLRLYGERNKEQDFWLVIEPKFLDKFPNITKRLRRPAVALVSTNGPWITFMKLRLDRVLPESFSAENLEEALASNPTNLEFEKPEKWVAPYPKYESGWWKPFFPLDQKRKSKLPPQEVRFRSCI</sequence>
<reference evidence="2 3" key="1">
    <citation type="journal article" date="2018" name="Sci. Data">
        <title>The draft genome sequence of cork oak.</title>
        <authorList>
            <person name="Ramos A.M."/>
            <person name="Usie A."/>
            <person name="Barbosa P."/>
            <person name="Barros P.M."/>
            <person name="Capote T."/>
            <person name="Chaves I."/>
            <person name="Simoes F."/>
            <person name="Abreu I."/>
            <person name="Carrasquinho I."/>
            <person name="Faro C."/>
            <person name="Guimaraes J.B."/>
            <person name="Mendonca D."/>
            <person name="Nobrega F."/>
            <person name="Rodrigues L."/>
            <person name="Saibo N.J.M."/>
            <person name="Varela M.C."/>
            <person name="Egas C."/>
            <person name="Matos J."/>
            <person name="Miguel C.M."/>
            <person name="Oliveira M.M."/>
            <person name="Ricardo C.P."/>
            <person name="Goncalves S."/>
        </authorList>
    </citation>
    <scope>NUCLEOTIDE SEQUENCE [LARGE SCALE GENOMIC DNA]</scope>
    <source>
        <strain evidence="3">cv. HL8</strain>
    </source>
</reference>
<dbReference type="InterPro" id="IPR038409">
    <property type="entry name" value="Ycf54-like_sf"/>
</dbReference>
<dbReference type="AlphaFoldDB" id="A0AAW0JHS5"/>
<comment type="similarity">
    <text evidence="1">Belongs to the ycf54 family.</text>
</comment>
<dbReference type="PANTHER" id="PTHR35319:SF2">
    <property type="entry name" value="YCF54"/>
    <property type="match status" value="1"/>
</dbReference>
<evidence type="ECO:0008006" key="4">
    <source>
        <dbReference type="Google" id="ProtNLM"/>
    </source>
</evidence>
<dbReference type="Pfam" id="PF10674">
    <property type="entry name" value="Ycf54"/>
    <property type="match status" value="1"/>
</dbReference>
<dbReference type="Gene3D" id="3.30.70.1860">
    <property type="entry name" value="Uncharacterised protein family Ycf54"/>
    <property type="match status" value="1"/>
</dbReference>